<name>A0A6G9I9Q1_9GAMM</name>
<dbReference type="PROSITE" id="PS52016">
    <property type="entry name" value="TONB_DEPENDENT_REC_3"/>
    <property type="match status" value="1"/>
</dbReference>
<proteinExistence type="inferred from homology"/>
<feature type="chain" id="PRO_5026184687" evidence="12">
    <location>
        <begin position="28"/>
        <end position="715"/>
    </location>
</feature>
<dbReference type="Pfam" id="PF07715">
    <property type="entry name" value="Plug"/>
    <property type="match status" value="1"/>
</dbReference>
<evidence type="ECO:0000256" key="12">
    <source>
        <dbReference type="SAM" id="SignalP"/>
    </source>
</evidence>
<keyword evidence="16" id="KW-1185">Reference proteome</keyword>
<dbReference type="SUPFAM" id="SSF56935">
    <property type="entry name" value="Porins"/>
    <property type="match status" value="1"/>
</dbReference>
<dbReference type="InterPro" id="IPR039426">
    <property type="entry name" value="TonB-dep_rcpt-like"/>
</dbReference>
<dbReference type="GO" id="GO:0015344">
    <property type="term" value="F:siderophore uptake transmembrane transporter activity"/>
    <property type="evidence" value="ECO:0007669"/>
    <property type="project" value="TreeGrafter"/>
</dbReference>
<evidence type="ECO:0000259" key="14">
    <source>
        <dbReference type="Pfam" id="PF07715"/>
    </source>
</evidence>
<dbReference type="GO" id="GO:0044718">
    <property type="term" value="P:siderophore transmembrane transport"/>
    <property type="evidence" value="ECO:0007669"/>
    <property type="project" value="TreeGrafter"/>
</dbReference>
<evidence type="ECO:0000313" key="16">
    <source>
        <dbReference type="Proteomes" id="UP000501168"/>
    </source>
</evidence>
<keyword evidence="3 10" id="KW-1134">Transmembrane beta strand</keyword>
<keyword evidence="2 10" id="KW-0813">Transport</keyword>
<dbReference type="EMBL" id="CP050253">
    <property type="protein sequence ID" value="QIQ20943.1"/>
    <property type="molecule type" value="Genomic_DNA"/>
</dbReference>
<keyword evidence="5 12" id="KW-0732">Signal</keyword>
<evidence type="ECO:0000256" key="4">
    <source>
        <dbReference type="ARBA" id="ARBA00022692"/>
    </source>
</evidence>
<evidence type="ECO:0000259" key="13">
    <source>
        <dbReference type="Pfam" id="PF00593"/>
    </source>
</evidence>
<organism evidence="15 16">
    <name type="scientific">Zophobihabitans entericus</name>
    <dbReference type="NCBI Taxonomy" id="1635327"/>
    <lineage>
        <taxon>Bacteria</taxon>
        <taxon>Pseudomonadati</taxon>
        <taxon>Pseudomonadota</taxon>
        <taxon>Gammaproteobacteria</taxon>
        <taxon>Orbales</taxon>
        <taxon>Orbaceae</taxon>
        <taxon>Zophobihabitans</taxon>
    </lineage>
</organism>
<dbReference type="KEGG" id="orb:IPMB12_04140"/>
<evidence type="ECO:0000256" key="10">
    <source>
        <dbReference type="PROSITE-ProRule" id="PRU01360"/>
    </source>
</evidence>
<dbReference type="Pfam" id="PF00593">
    <property type="entry name" value="TonB_dep_Rec_b-barrel"/>
    <property type="match status" value="1"/>
</dbReference>
<feature type="domain" description="TonB-dependent receptor-like beta-barrel" evidence="13">
    <location>
        <begin position="289"/>
        <end position="680"/>
    </location>
</feature>
<comment type="subcellular location">
    <subcellularLocation>
        <location evidence="1 10">Cell outer membrane</location>
        <topology evidence="1 10">Multi-pass membrane protein</topology>
    </subcellularLocation>
</comment>
<dbReference type="InterPro" id="IPR036942">
    <property type="entry name" value="Beta-barrel_TonB_sf"/>
</dbReference>
<evidence type="ECO:0000256" key="2">
    <source>
        <dbReference type="ARBA" id="ARBA00022448"/>
    </source>
</evidence>
<evidence type="ECO:0000256" key="1">
    <source>
        <dbReference type="ARBA" id="ARBA00004571"/>
    </source>
</evidence>
<keyword evidence="7 11" id="KW-0798">TonB box</keyword>
<dbReference type="Proteomes" id="UP000501168">
    <property type="component" value="Chromosome"/>
</dbReference>
<dbReference type="RefSeq" id="WP_166915231.1">
    <property type="nucleotide sequence ID" value="NZ_CP050253.1"/>
</dbReference>
<evidence type="ECO:0000256" key="3">
    <source>
        <dbReference type="ARBA" id="ARBA00022452"/>
    </source>
</evidence>
<dbReference type="FunCoup" id="A0A6G9I9Q1">
    <property type="interactions" value="41"/>
</dbReference>
<dbReference type="PANTHER" id="PTHR30069">
    <property type="entry name" value="TONB-DEPENDENT OUTER MEMBRANE RECEPTOR"/>
    <property type="match status" value="1"/>
</dbReference>
<dbReference type="Gene3D" id="2.170.130.10">
    <property type="entry name" value="TonB-dependent receptor, plug domain"/>
    <property type="match status" value="1"/>
</dbReference>
<evidence type="ECO:0000256" key="5">
    <source>
        <dbReference type="ARBA" id="ARBA00022729"/>
    </source>
</evidence>
<reference evidence="15 16" key="1">
    <citation type="submission" date="2020-03" db="EMBL/GenBank/DDBJ databases">
        <title>Complete genome sequence of Orbus sp. IPMB12 (BCRC 80908).</title>
        <authorList>
            <person name="Lo W.-S."/>
            <person name="Chang T.-H."/>
            <person name="Kuo C.-H."/>
        </authorList>
    </citation>
    <scope>NUCLEOTIDE SEQUENCE [LARGE SCALE GENOMIC DNA]</scope>
    <source>
        <strain evidence="15 16">IPMB12</strain>
    </source>
</reference>
<accession>A0A6G9I9Q1</accession>
<keyword evidence="8 10" id="KW-0472">Membrane</keyword>
<dbReference type="PANTHER" id="PTHR30069:SF53">
    <property type="entry name" value="COLICIN I RECEPTOR-RELATED"/>
    <property type="match status" value="1"/>
</dbReference>
<protein>
    <submittedName>
        <fullName evidence="15">TonB-dependent receptor</fullName>
    </submittedName>
</protein>
<dbReference type="CDD" id="cd01347">
    <property type="entry name" value="ligand_gated_channel"/>
    <property type="match status" value="1"/>
</dbReference>
<evidence type="ECO:0000256" key="9">
    <source>
        <dbReference type="ARBA" id="ARBA00023237"/>
    </source>
</evidence>
<keyword evidence="4 10" id="KW-0812">Transmembrane</keyword>
<feature type="domain" description="TonB-dependent receptor plug" evidence="14">
    <location>
        <begin position="51"/>
        <end position="165"/>
    </location>
</feature>
<dbReference type="InterPro" id="IPR000531">
    <property type="entry name" value="Beta-barrel_TonB"/>
</dbReference>
<evidence type="ECO:0000313" key="15">
    <source>
        <dbReference type="EMBL" id="QIQ20943.1"/>
    </source>
</evidence>
<dbReference type="AlphaFoldDB" id="A0A6G9I9Q1"/>
<evidence type="ECO:0000256" key="7">
    <source>
        <dbReference type="ARBA" id="ARBA00023077"/>
    </source>
</evidence>
<dbReference type="InterPro" id="IPR012910">
    <property type="entry name" value="Plug_dom"/>
</dbReference>
<dbReference type="GO" id="GO:0009279">
    <property type="term" value="C:cell outer membrane"/>
    <property type="evidence" value="ECO:0007669"/>
    <property type="project" value="UniProtKB-SubCell"/>
</dbReference>
<dbReference type="Gene3D" id="2.40.170.20">
    <property type="entry name" value="TonB-dependent receptor, beta-barrel domain"/>
    <property type="match status" value="1"/>
</dbReference>
<keyword evidence="6" id="KW-0406">Ion transport</keyword>
<dbReference type="InterPro" id="IPR037066">
    <property type="entry name" value="Plug_dom_sf"/>
</dbReference>
<gene>
    <name evidence="15" type="ORF">IPMB12_04140</name>
</gene>
<dbReference type="InParanoid" id="A0A6G9I9Q1"/>
<feature type="signal peptide" evidence="12">
    <location>
        <begin position="1"/>
        <end position="27"/>
    </location>
</feature>
<sequence>MMRSTSPKLVKLLLLLPVLSLSLPAMADESEQAYTKGDVMVVTASAIEQSLKTAPASISVITREDLDNDIGKSATDLVDVLERVTGISKAIGTDVSSGVQIRGMPAAYTLILVNGRRMGSSNGTKTTQQNYFDDINWIPVDSIERIEVVRGPMSSLYGSDAMGGVINIITKKETDEWRGSFTAGVRVPEEDNRGKTQTYTGSIAGPLGNGFHVRLGGSWNERKPDTSETSALRWGSGTEGKRRYNYEAELGWDINDNHQVSIGTTQGQEKGLEGETESGTEINLRGATLVKRESYFVNYQGLFDFGNVKLTAYQNKYRNQASNIPEIIGGALTGNTYESDLWSKDQIIEGSISIPFELLVEHDLTVGAQWMKEELYNPRSIGTTASSDTFGQHTNDAISKSIFFEDQMYLRDDLTLTLGLRFDDTKYGNETTPRAYLVYNPTDEWTFKGGYSEGFKAPSLRQSSPGFIETSKGAGCNGYADYTGGGCYTVSNANLKAERSENWELGASYDHQGWHVEVTFFDSRFKDKIATSPVGYIPGDPTGRYWLERINLDSARTQGIEARLDIPLISQPVGPILKSLTLRNNFTRMIKAEDDRGVMLVTTPKFTSYSTLDWQLNDAFGMSLSAKYYSKMLGLNSDADQASRGNTATARIRSGYFVYDLAANYKVTENLRFNIGVDNLFDKDPVTDTPSGSATTGNNYYIPGRTFYASLTASF</sequence>
<evidence type="ECO:0000256" key="8">
    <source>
        <dbReference type="ARBA" id="ARBA00023136"/>
    </source>
</evidence>
<evidence type="ECO:0000256" key="6">
    <source>
        <dbReference type="ARBA" id="ARBA00023065"/>
    </source>
</evidence>
<keyword evidence="9 10" id="KW-0998">Cell outer membrane</keyword>
<keyword evidence="15" id="KW-0675">Receptor</keyword>
<comment type="similarity">
    <text evidence="10 11">Belongs to the TonB-dependent receptor family.</text>
</comment>
<evidence type="ECO:0000256" key="11">
    <source>
        <dbReference type="RuleBase" id="RU003357"/>
    </source>
</evidence>